<comment type="caution">
    <text evidence="2">The sequence shown here is derived from an EMBL/GenBank/DDBJ whole genome shotgun (WGS) entry which is preliminary data.</text>
</comment>
<dbReference type="EMBL" id="BSXU01004710">
    <property type="protein sequence ID" value="GMG46849.1"/>
    <property type="molecule type" value="Genomic_DNA"/>
</dbReference>
<dbReference type="Proteomes" id="UP001165063">
    <property type="component" value="Unassembled WGS sequence"/>
</dbReference>
<organism evidence="2 3">
    <name type="scientific">Ambrosiozyma monospora</name>
    <name type="common">Yeast</name>
    <name type="synonym">Endomycopsis monosporus</name>
    <dbReference type="NCBI Taxonomy" id="43982"/>
    <lineage>
        <taxon>Eukaryota</taxon>
        <taxon>Fungi</taxon>
        <taxon>Dikarya</taxon>
        <taxon>Ascomycota</taxon>
        <taxon>Saccharomycotina</taxon>
        <taxon>Pichiomycetes</taxon>
        <taxon>Pichiales</taxon>
        <taxon>Pichiaceae</taxon>
        <taxon>Ambrosiozyma</taxon>
    </lineage>
</organism>
<evidence type="ECO:0000313" key="2">
    <source>
        <dbReference type="EMBL" id="GMG46849.1"/>
    </source>
</evidence>
<proteinExistence type="predicted"/>
<accession>A0A9W6Z3S3</accession>
<keyword evidence="3" id="KW-1185">Reference proteome</keyword>
<feature type="region of interest" description="Disordered" evidence="1">
    <location>
        <begin position="49"/>
        <end position="71"/>
    </location>
</feature>
<dbReference type="OrthoDB" id="10541341at2759"/>
<dbReference type="AlphaFoldDB" id="A0A9W6Z3S3"/>
<gene>
    <name evidence="2" type="ORF">Amon01_000691300</name>
</gene>
<reference evidence="2" key="1">
    <citation type="submission" date="2023-04" db="EMBL/GenBank/DDBJ databases">
        <title>Ambrosiozyma monospora NBRC 1965.</title>
        <authorList>
            <person name="Ichikawa N."/>
            <person name="Sato H."/>
            <person name="Tonouchi N."/>
        </authorList>
    </citation>
    <scope>NUCLEOTIDE SEQUENCE</scope>
    <source>
        <strain evidence="2">NBRC 1965</strain>
    </source>
</reference>
<protein>
    <submittedName>
        <fullName evidence="2">Unnamed protein product</fullName>
    </submittedName>
</protein>
<name>A0A9W6Z3S3_AMBMO</name>
<sequence>MNLRLIQSTILNHLAVMILNGQVKDKEEVAITTDSNGIVVVPNHEVDDSMDLDVDDWTDDADEDDEDLDLD</sequence>
<evidence type="ECO:0000313" key="3">
    <source>
        <dbReference type="Proteomes" id="UP001165063"/>
    </source>
</evidence>
<evidence type="ECO:0000256" key="1">
    <source>
        <dbReference type="SAM" id="MobiDB-lite"/>
    </source>
</evidence>